<evidence type="ECO:0000313" key="2">
    <source>
        <dbReference type="EMBL" id="UYV80659.1"/>
    </source>
</evidence>
<evidence type="ECO:0000256" key="1">
    <source>
        <dbReference type="SAM" id="MobiDB-lite"/>
    </source>
</evidence>
<keyword evidence="3" id="KW-1185">Reference proteome</keyword>
<dbReference type="EMBL" id="CP092881">
    <property type="protein sequence ID" value="UYV80659.1"/>
    <property type="molecule type" value="Genomic_DNA"/>
</dbReference>
<feature type="non-terminal residue" evidence="2">
    <location>
        <position position="1"/>
    </location>
</feature>
<evidence type="ECO:0000313" key="3">
    <source>
        <dbReference type="Proteomes" id="UP001235939"/>
    </source>
</evidence>
<dbReference type="Gene3D" id="3.60.15.10">
    <property type="entry name" value="Ribonuclease Z/Hydroxyacylglutathione hydrolase-like"/>
    <property type="match status" value="1"/>
</dbReference>
<feature type="compositionally biased region" description="Basic and acidic residues" evidence="1">
    <location>
        <begin position="11"/>
        <end position="20"/>
    </location>
</feature>
<proteinExistence type="predicted"/>
<organism evidence="2 3">
    <name type="scientific">Cordylochernes scorpioides</name>
    <dbReference type="NCBI Taxonomy" id="51811"/>
    <lineage>
        <taxon>Eukaryota</taxon>
        <taxon>Metazoa</taxon>
        <taxon>Ecdysozoa</taxon>
        <taxon>Arthropoda</taxon>
        <taxon>Chelicerata</taxon>
        <taxon>Arachnida</taxon>
        <taxon>Pseudoscorpiones</taxon>
        <taxon>Cheliferoidea</taxon>
        <taxon>Chernetidae</taxon>
        <taxon>Cordylochernes</taxon>
    </lineage>
</organism>
<gene>
    <name evidence="2" type="ORF">LAZ67_19001290</name>
</gene>
<feature type="compositionally biased region" description="Polar residues" evidence="1">
    <location>
        <begin position="1"/>
        <end position="10"/>
    </location>
</feature>
<dbReference type="Proteomes" id="UP001235939">
    <property type="component" value="Chromosome 19"/>
</dbReference>
<accession>A0ABY6LJ47</accession>
<feature type="region of interest" description="Disordered" evidence="1">
    <location>
        <begin position="1"/>
        <end position="20"/>
    </location>
</feature>
<protein>
    <submittedName>
        <fullName evidence="2">ETHE1</fullName>
    </submittedName>
</protein>
<sequence>MDDTGMTVTSVKEEKEHNPRLSKSKAEFIEIMANLNLAYPKLIVHVVQAMINM</sequence>
<name>A0ABY6LJ47_9ARAC</name>
<reference evidence="2 3" key="1">
    <citation type="submission" date="2022-01" db="EMBL/GenBank/DDBJ databases">
        <title>A chromosomal length assembly of Cordylochernes scorpioides.</title>
        <authorList>
            <person name="Zeh D."/>
            <person name="Zeh J."/>
        </authorList>
    </citation>
    <scope>NUCLEOTIDE SEQUENCE [LARGE SCALE GENOMIC DNA]</scope>
    <source>
        <strain evidence="2">IN4F17</strain>
        <tissue evidence="2">Whole Body</tissue>
    </source>
</reference>
<dbReference type="InterPro" id="IPR036866">
    <property type="entry name" value="RibonucZ/Hydroxyglut_hydro"/>
</dbReference>